<keyword evidence="2" id="KW-1185">Reference proteome</keyword>
<dbReference type="RefSeq" id="XP_036629785.1">
    <property type="nucleotide sequence ID" value="XM_036778357.1"/>
</dbReference>
<dbReference type="Proteomes" id="UP000623687">
    <property type="component" value="Unassembled WGS sequence"/>
</dbReference>
<evidence type="ECO:0000313" key="2">
    <source>
        <dbReference type="Proteomes" id="UP000623687"/>
    </source>
</evidence>
<dbReference type="VEuPathDB" id="FungiDB:PC9H_008850"/>
<gene>
    <name evidence="1" type="primary">TSC2_1</name>
    <name evidence="1" type="ORF">PC9H_008850</name>
</gene>
<protein>
    <submittedName>
        <fullName evidence="1">Tuberous sclerosis 2-like protein</fullName>
    </submittedName>
</protein>
<evidence type="ECO:0000313" key="1">
    <source>
        <dbReference type="EMBL" id="KAF7426481.1"/>
    </source>
</evidence>
<dbReference type="AlphaFoldDB" id="A0A8H7DTH7"/>
<dbReference type="GeneID" id="59378668"/>
<accession>A0A8H7DTH7</accession>
<organism evidence="1 2">
    <name type="scientific">Pleurotus ostreatus</name>
    <name type="common">Oyster mushroom</name>
    <name type="synonym">White-rot fungus</name>
    <dbReference type="NCBI Taxonomy" id="5322"/>
    <lineage>
        <taxon>Eukaryota</taxon>
        <taxon>Fungi</taxon>
        <taxon>Dikarya</taxon>
        <taxon>Basidiomycota</taxon>
        <taxon>Agaricomycotina</taxon>
        <taxon>Agaricomycetes</taxon>
        <taxon>Agaricomycetidae</taxon>
        <taxon>Agaricales</taxon>
        <taxon>Pleurotineae</taxon>
        <taxon>Pleurotaceae</taxon>
        <taxon>Pleurotus</taxon>
    </lineage>
</organism>
<dbReference type="EMBL" id="JACETU010000006">
    <property type="protein sequence ID" value="KAF7426481.1"/>
    <property type="molecule type" value="Genomic_DNA"/>
</dbReference>
<proteinExistence type="predicted"/>
<reference evidence="1" key="1">
    <citation type="submission" date="2019-07" db="EMBL/GenBank/DDBJ databases">
        <authorList>
            <person name="Palmer J.M."/>
        </authorList>
    </citation>
    <scope>NUCLEOTIDE SEQUENCE</scope>
    <source>
        <strain evidence="1">PC9</strain>
    </source>
</reference>
<name>A0A8H7DTH7_PLEOS</name>
<sequence length="117" mass="12946">MENPYPVLLFRHAVSSPCRGIPGQLDGHPSAIKCCLHALLMFELQPSMTKRLSRIMSNVVHILGFLSVVSSPNALDAIFTEACFKMVFGAALQYLQTSRSKQDFANDFVGTQNDKTK</sequence>
<dbReference type="OrthoDB" id="19311at2759"/>
<comment type="caution">
    <text evidence="1">The sequence shown here is derived from an EMBL/GenBank/DDBJ whole genome shotgun (WGS) entry which is preliminary data.</text>
</comment>